<protein>
    <submittedName>
        <fullName evidence="1">Uncharacterized protein</fullName>
    </submittedName>
</protein>
<sequence>MAEAPTRRDKRKLPDPVYPVENISSLLSPSNLAETVNFAKESREAARVPYAALVNLLRVNEEVVDTCVNAIAQQAASELLEEERKKGQLSSEDMNVALQRAEKHVREVFDKWAHDGRAECNRLLETLKKEGPEIYSQQEERATRLAQAVLRTMEDYRRGAVVLTTIEQYIIVQKQLEEAGFVFVSQCATKGSA</sequence>
<name>A0A1Q9F4B9_SYMMI</name>
<comment type="caution">
    <text evidence="1">The sequence shown here is derived from an EMBL/GenBank/DDBJ whole genome shotgun (WGS) entry which is preliminary data.</text>
</comment>
<gene>
    <name evidence="1" type="ORF">AK812_SmicGene1306</name>
</gene>
<dbReference type="EMBL" id="LSRX01000014">
    <property type="protein sequence ID" value="OLQ14528.1"/>
    <property type="molecule type" value="Genomic_DNA"/>
</dbReference>
<reference evidence="1 2" key="1">
    <citation type="submission" date="2016-02" db="EMBL/GenBank/DDBJ databases">
        <title>Genome analysis of coral dinoflagellate symbionts highlights evolutionary adaptations to a symbiotic lifestyle.</title>
        <authorList>
            <person name="Aranda M."/>
            <person name="Li Y."/>
            <person name="Liew Y.J."/>
            <person name="Baumgarten S."/>
            <person name="Simakov O."/>
            <person name="Wilson M."/>
            <person name="Piel J."/>
            <person name="Ashoor H."/>
            <person name="Bougouffa S."/>
            <person name="Bajic V.B."/>
            <person name="Ryu T."/>
            <person name="Ravasi T."/>
            <person name="Bayer T."/>
            <person name="Micklem G."/>
            <person name="Kim H."/>
            <person name="Bhak J."/>
            <person name="Lajeunesse T.C."/>
            <person name="Voolstra C.R."/>
        </authorList>
    </citation>
    <scope>NUCLEOTIDE SEQUENCE [LARGE SCALE GENOMIC DNA]</scope>
    <source>
        <strain evidence="1 2">CCMP2467</strain>
    </source>
</reference>
<dbReference type="OrthoDB" id="10617534at2759"/>
<dbReference type="Proteomes" id="UP000186817">
    <property type="component" value="Unassembled WGS sequence"/>
</dbReference>
<evidence type="ECO:0000313" key="1">
    <source>
        <dbReference type="EMBL" id="OLQ14528.1"/>
    </source>
</evidence>
<evidence type="ECO:0000313" key="2">
    <source>
        <dbReference type="Proteomes" id="UP000186817"/>
    </source>
</evidence>
<accession>A0A1Q9F4B9</accession>
<dbReference type="AlphaFoldDB" id="A0A1Q9F4B9"/>
<proteinExistence type="predicted"/>
<organism evidence="1 2">
    <name type="scientific">Symbiodinium microadriaticum</name>
    <name type="common">Dinoflagellate</name>
    <name type="synonym">Zooxanthella microadriatica</name>
    <dbReference type="NCBI Taxonomy" id="2951"/>
    <lineage>
        <taxon>Eukaryota</taxon>
        <taxon>Sar</taxon>
        <taxon>Alveolata</taxon>
        <taxon>Dinophyceae</taxon>
        <taxon>Suessiales</taxon>
        <taxon>Symbiodiniaceae</taxon>
        <taxon>Symbiodinium</taxon>
    </lineage>
</organism>
<keyword evidence="2" id="KW-1185">Reference proteome</keyword>